<evidence type="ECO:0000259" key="1">
    <source>
        <dbReference type="PROSITE" id="PS51186"/>
    </source>
</evidence>
<keyword evidence="3" id="KW-1185">Reference proteome</keyword>
<dbReference type="InterPro" id="IPR016181">
    <property type="entry name" value="Acyl_CoA_acyltransferase"/>
</dbReference>
<dbReference type="InterPro" id="IPR000182">
    <property type="entry name" value="GNAT_dom"/>
</dbReference>
<dbReference type="Gene3D" id="3.40.630.30">
    <property type="match status" value="1"/>
</dbReference>
<reference evidence="2 3" key="1">
    <citation type="submission" date="2021-03" db="EMBL/GenBank/DDBJ databases">
        <title>Antimicrobial resistance genes in bacteria isolated from Japanese honey, and their potential for conferring macrolide and lincosamide resistance in the American foulbrood pathogen Paenibacillus larvae.</title>
        <authorList>
            <person name="Okamoto M."/>
            <person name="Kumagai M."/>
            <person name="Kanamori H."/>
            <person name="Takamatsu D."/>
        </authorList>
    </citation>
    <scope>NUCLEOTIDE SEQUENCE [LARGE SCALE GENOMIC DNA]</scope>
    <source>
        <strain evidence="2 3">J8TS2</strain>
    </source>
</reference>
<dbReference type="Proteomes" id="UP000679950">
    <property type="component" value="Unassembled WGS sequence"/>
</dbReference>
<dbReference type="CDD" id="cd04301">
    <property type="entry name" value="NAT_SF"/>
    <property type="match status" value="1"/>
</dbReference>
<evidence type="ECO:0000313" key="3">
    <source>
        <dbReference type="Proteomes" id="UP000679950"/>
    </source>
</evidence>
<feature type="domain" description="N-acetyltransferase" evidence="1">
    <location>
        <begin position="3"/>
        <end position="144"/>
    </location>
</feature>
<dbReference type="RefSeq" id="WP_212967165.1">
    <property type="nucleotide sequence ID" value="NZ_BORB01000040.1"/>
</dbReference>
<evidence type="ECO:0000313" key="2">
    <source>
        <dbReference type="EMBL" id="GIN59275.1"/>
    </source>
</evidence>
<proteinExistence type="predicted"/>
<dbReference type="PROSITE" id="PS51186">
    <property type="entry name" value="GNAT"/>
    <property type="match status" value="1"/>
</dbReference>
<organism evidence="2 3">
    <name type="scientific">Lederbergia ruris</name>
    <dbReference type="NCBI Taxonomy" id="217495"/>
    <lineage>
        <taxon>Bacteria</taxon>
        <taxon>Bacillati</taxon>
        <taxon>Bacillota</taxon>
        <taxon>Bacilli</taxon>
        <taxon>Bacillales</taxon>
        <taxon>Bacillaceae</taxon>
        <taxon>Lederbergia</taxon>
    </lineage>
</organism>
<dbReference type="PANTHER" id="PTHR43415:SF3">
    <property type="entry name" value="GNAT-FAMILY ACETYLTRANSFERASE"/>
    <property type="match status" value="1"/>
</dbReference>
<dbReference type="SUPFAM" id="SSF55729">
    <property type="entry name" value="Acyl-CoA N-acyltransferases (Nat)"/>
    <property type="match status" value="1"/>
</dbReference>
<accession>A0ABQ4KMW8</accession>
<name>A0ABQ4KMW8_9BACI</name>
<gene>
    <name evidence="2" type="ORF">J8TS2_35940</name>
</gene>
<dbReference type="PANTHER" id="PTHR43415">
    <property type="entry name" value="SPERMIDINE N(1)-ACETYLTRANSFERASE"/>
    <property type="match status" value="1"/>
</dbReference>
<sequence length="144" mass="16767">MDLVFGEINMNHIPIVNNWYYNDDDSFYVEELTERYIKYVTTNPNHYCWIVYQNNAPVGKVSYEIDNQKAYIDILIRPDCRRKGLGKTIIGQVINRPEIASIKQIIASIQHTNKASINLFKSVGFDAIENEVDDDGFIDYSFYL</sequence>
<dbReference type="Pfam" id="PF00583">
    <property type="entry name" value="Acetyltransf_1"/>
    <property type="match status" value="1"/>
</dbReference>
<protein>
    <recommendedName>
        <fullName evidence="1">N-acetyltransferase domain-containing protein</fullName>
    </recommendedName>
</protein>
<comment type="caution">
    <text evidence="2">The sequence shown here is derived from an EMBL/GenBank/DDBJ whole genome shotgun (WGS) entry which is preliminary data.</text>
</comment>
<dbReference type="EMBL" id="BORB01000040">
    <property type="protein sequence ID" value="GIN59275.1"/>
    <property type="molecule type" value="Genomic_DNA"/>
</dbReference>